<proteinExistence type="evidence at protein level"/>
<protein>
    <submittedName>
        <fullName>Glutathione transferase homolog</fullName>
    </submittedName>
</protein>
<sequence>SGDSKKVIYNAGSMVTL</sequence>
<reference key="1">
    <citation type="journal article" date="1995" name="Electrophoresis">
        <authorList>
            <person name="Cordwell S.J."/>
            <person name="Wilkins M.R."/>
            <person name="Cerpa-Poljak A."/>
            <person name="Gooley A.A."/>
            <person name="Duncan M."/>
            <person name="Williams K.L."/>
            <person name="Humphery-Smith I."/>
        </authorList>
    </citation>
    <scope>PROTEIN SEQUENCE</scope>
</reference>
<organism>
    <name type="scientific">Spiroplasma melliferum</name>
    <dbReference type="NCBI Taxonomy" id="2134"/>
    <lineage>
        <taxon>Bacteria</taxon>
        <taxon>Bacillati</taxon>
        <taxon>Mycoplasmatota</taxon>
        <taxon>Mollicutes</taxon>
        <taxon>Entomoplasmatales</taxon>
        <taxon>Spiroplasmataceae</taxon>
        <taxon>Spiroplasma</taxon>
    </lineage>
</organism>
<name>Q9R4L2_SPIME</name>
<dbReference type="AlphaFoldDB" id="Q9R4L2"/>
<accession>Q9R4L2</accession>
<keyword id="KW-0903">Direct protein sequencing</keyword>